<evidence type="ECO:0000256" key="12">
    <source>
        <dbReference type="ARBA" id="ARBA00023136"/>
    </source>
</evidence>
<evidence type="ECO:0000256" key="15">
    <source>
        <dbReference type="PIRNR" id="PIRNR004638"/>
    </source>
</evidence>
<protein>
    <recommendedName>
        <fullName evidence="4 14">Protoporphyrinogen IX oxidase</fullName>
        <shortName evidence="14">PPO</shortName>
        <ecNumber evidence="14 15">1.3.99.-</ecNumber>
    </recommendedName>
</protein>
<keyword evidence="8 14" id="KW-0479">Metal-binding</keyword>
<keyword evidence="9 14" id="KW-1133">Transmembrane helix</keyword>
<comment type="pathway">
    <text evidence="2 14 15">Porphyrin-containing compound metabolism; protoporphyrin-IX biosynthesis; protoporphyrin-IX from protoporphyrinogen-IX: step 1/1.</text>
</comment>
<evidence type="ECO:0000256" key="7">
    <source>
        <dbReference type="ARBA" id="ARBA00022692"/>
    </source>
</evidence>
<evidence type="ECO:0000256" key="1">
    <source>
        <dbReference type="ARBA" id="ARBA00004651"/>
    </source>
</evidence>
<comment type="similarity">
    <text evidence="3 14 15">Belongs to the HemJ family.</text>
</comment>
<dbReference type="InterPro" id="IPR005265">
    <property type="entry name" value="HemJ-like"/>
</dbReference>
<keyword evidence="17" id="KW-1185">Reference proteome</keyword>
<evidence type="ECO:0000256" key="3">
    <source>
        <dbReference type="ARBA" id="ARBA00006501"/>
    </source>
</evidence>
<evidence type="ECO:0000256" key="10">
    <source>
        <dbReference type="ARBA" id="ARBA00023002"/>
    </source>
</evidence>
<evidence type="ECO:0000256" key="9">
    <source>
        <dbReference type="ARBA" id="ARBA00022989"/>
    </source>
</evidence>
<comment type="cofactor">
    <cofactor evidence="14 15">
        <name>heme b</name>
        <dbReference type="ChEBI" id="CHEBI:60344"/>
    </cofactor>
    <text evidence="14 15">Binds 1 heme b (iron(II)-protoporphyrin IX) group per subunit.</text>
</comment>
<organism evidence="16 17">
    <name type="scientific">Pacificimonas flava</name>
    <dbReference type="NCBI Taxonomy" id="1234595"/>
    <lineage>
        <taxon>Bacteria</taxon>
        <taxon>Pseudomonadati</taxon>
        <taxon>Pseudomonadota</taxon>
        <taxon>Alphaproteobacteria</taxon>
        <taxon>Sphingomonadales</taxon>
        <taxon>Sphingosinicellaceae</taxon>
        <taxon>Pacificimonas</taxon>
    </lineage>
</organism>
<gene>
    <name evidence="16" type="ORF">C725_1013</name>
</gene>
<evidence type="ECO:0000256" key="5">
    <source>
        <dbReference type="ARBA" id="ARBA00022475"/>
    </source>
</evidence>
<evidence type="ECO:0000313" key="16">
    <source>
        <dbReference type="EMBL" id="EMD84041.1"/>
    </source>
</evidence>
<reference evidence="16 17" key="1">
    <citation type="journal article" date="2013" name="Genome Announc.">
        <title>Draft Genome Sequence of Strain JLT2015T, Belonging to the Family Sphingomonadaceae of the Alphaproteobacteria.</title>
        <authorList>
            <person name="Tang K."/>
            <person name="Liu K."/>
            <person name="Li S."/>
            <person name="Jiao N."/>
        </authorList>
    </citation>
    <scope>NUCLEOTIDE SEQUENCE [LARGE SCALE GENOMIC DNA]</scope>
    <source>
        <strain evidence="16 17">JLT2015</strain>
    </source>
</reference>
<dbReference type="GO" id="GO:0070818">
    <property type="term" value="F:protoporphyrinogen oxidase activity"/>
    <property type="evidence" value="ECO:0007669"/>
    <property type="project" value="UniProtKB-UniRule"/>
</dbReference>
<dbReference type="EC" id="1.3.99.-" evidence="14 15"/>
<evidence type="ECO:0000256" key="6">
    <source>
        <dbReference type="ARBA" id="ARBA00022617"/>
    </source>
</evidence>
<comment type="subunit">
    <text evidence="14">Homodimer.</text>
</comment>
<evidence type="ECO:0000256" key="13">
    <source>
        <dbReference type="ARBA" id="ARBA00048390"/>
    </source>
</evidence>
<keyword evidence="12 14" id="KW-0472">Membrane</keyword>
<keyword evidence="11 14" id="KW-0408">Iron</keyword>
<evidence type="ECO:0000256" key="8">
    <source>
        <dbReference type="ARBA" id="ARBA00022723"/>
    </source>
</evidence>
<keyword evidence="5 14" id="KW-1003">Cell membrane</keyword>
<keyword evidence="6 14" id="KW-0349">Heme</keyword>
<feature type="binding site" description="axial binding residue" evidence="14">
    <location>
        <position position="16"/>
    </location>
    <ligand>
        <name>heme</name>
        <dbReference type="ChEBI" id="CHEBI:30413"/>
    </ligand>
    <ligandPart>
        <name>Fe</name>
        <dbReference type="ChEBI" id="CHEBI:18248"/>
    </ligandPart>
</feature>
<dbReference type="GO" id="GO:0005886">
    <property type="term" value="C:plasma membrane"/>
    <property type="evidence" value="ECO:0007669"/>
    <property type="project" value="UniProtKB-SubCell"/>
</dbReference>
<evidence type="ECO:0000256" key="11">
    <source>
        <dbReference type="ARBA" id="ARBA00023004"/>
    </source>
</evidence>
<dbReference type="RefSeq" id="WP_008600565.1">
    <property type="nucleotide sequence ID" value="NZ_AMRV01000002.1"/>
</dbReference>
<keyword evidence="10 14" id="KW-0560">Oxidoreductase</keyword>
<keyword evidence="7 14" id="KW-0812">Transmembrane</keyword>
<dbReference type="GO" id="GO:0046872">
    <property type="term" value="F:metal ion binding"/>
    <property type="evidence" value="ECO:0007669"/>
    <property type="project" value="UniProtKB-UniRule"/>
</dbReference>
<name>M2TQI9_9SPHN</name>
<comment type="catalytic activity">
    <reaction evidence="13 14 15">
        <text>protoporphyrinogen IX + 3 A = protoporphyrin IX + 3 AH2</text>
        <dbReference type="Rhea" id="RHEA:62000"/>
        <dbReference type="ChEBI" id="CHEBI:13193"/>
        <dbReference type="ChEBI" id="CHEBI:17499"/>
        <dbReference type="ChEBI" id="CHEBI:57306"/>
        <dbReference type="ChEBI" id="CHEBI:57307"/>
    </reaction>
</comment>
<feature type="transmembrane region" description="Helical" evidence="14">
    <location>
        <begin position="61"/>
        <end position="82"/>
    </location>
</feature>
<dbReference type="AlphaFoldDB" id="M2TQI9"/>
<evidence type="ECO:0000313" key="17">
    <source>
        <dbReference type="Proteomes" id="UP000011717"/>
    </source>
</evidence>
<feature type="binding site" description="axial binding residue" evidence="14">
    <location>
        <position position="91"/>
    </location>
    <ligand>
        <name>heme</name>
        <dbReference type="ChEBI" id="CHEBI:30413"/>
    </ligand>
    <ligandPart>
        <name>Fe</name>
        <dbReference type="ChEBI" id="CHEBI:18248"/>
    </ligandPart>
</feature>
<dbReference type="PANTHER" id="PTHR40255:SF1">
    <property type="entry name" value="PROTOPORPHYRINOGEN IX OXIDASE"/>
    <property type="match status" value="1"/>
</dbReference>
<proteinExistence type="inferred from homology"/>
<evidence type="ECO:0000256" key="4">
    <source>
        <dbReference type="ARBA" id="ARBA00017504"/>
    </source>
</evidence>
<sequence length="147" mass="16321">MQGWLGGAYLWVLSAHVIFVIFWIAGLFALGRYLVYQRETAPGSEAEALWGRRTGVLRRMILNPSMFLVWGLGLALALNLGLAGQGWLHAKILIVLLLSGWHGWAVATSKTLGRGERPYSDKRLRILNEAPAFAVILVVILVIVRPF</sequence>
<dbReference type="HAMAP" id="MF_02239">
    <property type="entry name" value="HemJ"/>
    <property type="match status" value="1"/>
</dbReference>
<dbReference type="UniPathway" id="UPA00251">
    <property type="reaction ID" value="UER00324"/>
</dbReference>
<feature type="transmembrane region" description="Helical" evidence="14">
    <location>
        <begin position="88"/>
        <end position="106"/>
    </location>
</feature>
<dbReference type="EMBL" id="AMRV01000002">
    <property type="protein sequence ID" value="EMD84041.1"/>
    <property type="molecule type" value="Genomic_DNA"/>
</dbReference>
<comment type="caution">
    <text evidence="16">The sequence shown here is derived from an EMBL/GenBank/DDBJ whole genome shotgun (WGS) entry which is preliminary data.</text>
</comment>
<accession>M2TQI9</accession>
<dbReference type="Pfam" id="PF03653">
    <property type="entry name" value="UPF0093"/>
    <property type="match status" value="1"/>
</dbReference>
<dbReference type="Proteomes" id="UP000011717">
    <property type="component" value="Unassembled WGS sequence"/>
</dbReference>
<evidence type="ECO:0000256" key="2">
    <source>
        <dbReference type="ARBA" id="ARBA00005073"/>
    </source>
</evidence>
<dbReference type="OrthoDB" id="9800824at2"/>
<comment type="function">
    <text evidence="14 15">Catalyzes the oxidation of protoporphyrinogen IX to protoporphyrin IX.</text>
</comment>
<dbReference type="PIRSF" id="PIRSF004638">
    <property type="entry name" value="UCP004638"/>
    <property type="match status" value="1"/>
</dbReference>
<dbReference type="GO" id="GO:0006782">
    <property type="term" value="P:protoporphyrinogen IX biosynthetic process"/>
    <property type="evidence" value="ECO:0007669"/>
    <property type="project" value="UniProtKB-UniRule"/>
</dbReference>
<feature type="transmembrane region" description="Helical" evidence="14">
    <location>
        <begin position="6"/>
        <end position="30"/>
    </location>
</feature>
<feature type="transmembrane region" description="Helical" evidence="14">
    <location>
        <begin position="126"/>
        <end position="144"/>
    </location>
</feature>
<dbReference type="PANTHER" id="PTHR40255">
    <property type="entry name" value="UPF0093 MEMBRANE PROTEIN SLR1790"/>
    <property type="match status" value="1"/>
</dbReference>
<comment type="subcellular location">
    <subcellularLocation>
        <location evidence="1 14">Cell membrane</location>
        <topology evidence="1 14">Multi-pass membrane protein</topology>
    </subcellularLocation>
</comment>
<evidence type="ECO:0000256" key="14">
    <source>
        <dbReference type="HAMAP-Rule" id="MF_02239"/>
    </source>
</evidence>